<dbReference type="PANTHER" id="PTHR14305">
    <property type="entry name" value="E3 UBIQUITIN-PROTEIN LIGASE CCNB1IP1"/>
    <property type="match status" value="1"/>
</dbReference>
<proteinExistence type="predicted"/>
<evidence type="ECO:0000256" key="2">
    <source>
        <dbReference type="ARBA" id="ARBA00022771"/>
    </source>
</evidence>
<keyword evidence="3" id="KW-0862">Zinc</keyword>
<dbReference type="InterPro" id="IPR013083">
    <property type="entry name" value="Znf_RING/FYVE/PHD"/>
</dbReference>
<keyword evidence="6" id="KW-1185">Reference proteome</keyword>
<dbReference type="Proteomes" id="UP000051530">
    <property type="component" value="Unassembled WGS sequence"/>
</dbReference>
<feature type="coiled-coil region" evidence="4">
    <location>
        <begin position="114"/>
        <end position="155"/>
    </location>
</feature>
<evidence type="ECO:0008006" key="7">
    <source>
        <dbReference type="Google" id="ProtNLM"/>
    </source>
</evidence>
<dbReference type="GO" id="GO:0061630">
    <property type="term" value="F:ubiquitin protein ligase activity"/>
    <property type="evidence" value="ECO:0007669"/>
    <property type="project" value="InterPro"/>
</dbReference>
<dbReference type="PANTHER" id="PTHR14305:SF0">
    <property type="entry name" value="E3 UBIQUITIN-PROTEIN LIGASE CCNB1IP1"/>
    <property type="match status" value="1"/>
</dbReference>
<protein>
    <recommendedName>
        <fullName evidence="7">RING-type domain-containing protein</fullName>
    </recommendedName>
</protein>
<evidence type="ECO:0000256" key="1">
    <source>
        <dbReference type="ARBA" id="ARBA00022723"/>
    </source>
</evidence>
<evidence type="ECO:0000256" key="4">
    <source>
        <dbReference type="SAM" id="Coils"/>
    </source>
</evidence>
<dbReference type="AlphaFoldDB" id="A0A0R0LQW2"/>
<accession>A0A0R0LQW2</accession>
<evidence type="ECO:0000256" key="3">
    <source>
        <dbReference type="ARBA" id="ARBA00022833"/>
    </source>
</evidence>
<evidence type="ECO:0000313" key="5">
    <source>
        <dbReference type="EMBL" id="KRH91907.1"/>
    </source>
</evidence>
<dbReference type="VEuPathDB" id="MicrosporidiaDB:M153_19284000566"/>
<gene>
    <name evidence="5" type="ORF">M153_19284000566</name>
</gene>
<dbReference type="GO" id="GO:0000795">
    <property type="term" value="C:synaptonemal complex"/>
    <property type="evidence" value="ECO:0007669"/>
    <property type="project" value="InterPro"/>
</dbReference>
<sequence length="173" mass="20530">MLVCNNNKCNEKITGTIILTECEHIFCSKCITLVAGVKFCLFCKRKFPKSNEKNLGFIIKNLKEVKEGISIDLKGLTFLEIWELVGESFQFYDTQIKLSEMITNDRLKRLTEIIKNFNKYKNNYTIQNEQLKEENEQLKEENIKLIEQNETYKNRICELSRIIYEEDIRNKHC</sequence>
<name>A0A0R0LQW2_9MICR</name>
<evidence type="ECO:0000313" key="6">
    <source>
        <dbReference type="Proteomes" id="UP000051530"/>
    </source>
</evidence>
<dbReference type="EMBL" id="LGUB01001405">
    <property type="protein sequence ID" value="KRH91907.1"/>
    <property type="molecule type" value="Genomic_DNA"/>
</dbReference>
<keyword evidence="4" id="KW-0175">Coiled coil</keyword>
<dbReference type="GO" id="GO:0008270">
    <property type="term" value="F:zinc ion binding"/>
    <property type="evidence" value="ECO:0007669"/>
    <property type="project" value="UniProtKB-KW"/>
</dbReference>
<dbReference type="GO" id="GO:0007131">
    <property type="term" value="P:reciprocal meiotic recombination"/>
    <property type="evidence" value="ECO:0007669"/>
    <property type="project" value="InterPro"/>
</dbReference>
<keyword evidence="1" id="KW-0479">Metal-binding</keyword>
<dbReference type="Gene3D" id="3.30.40.10">
    <property type="entry name" value="Zinc/RING finger domain, C3HC4 (zinc finger)"/>
    <property type="match status" value="1"/>
</dbReference>
<organism evidence="5 6">
    <name type="scientific">Pseudoloma neurophilia</name>
    <dbReference type="NCBI Taxonomy" id="146866"/>
    <lineage>
        <taxon>Eukaryota</taxon>
        <taxon>Fungi</taxon>
        <taxon>Fungi incertae sedis</taxon>
        <taxon>Microsporidia</taxon>
        <taxon>Pseudoloma</taxon>
    </lineage>
</organism>
<dbReference type="InterPro" id="IPR042448">
    <property type="entry name" value="CCNB1IP1"/>
</dbReference>
<dbReference type="PROSITE" id="PS00518">
    <property type="entry name" value="ZF_RING_1"/>
    <property type="match status" value="1"/>
</dbReference>
<dbReference type="InterPro" id="IPR017907">
    <property type="entry name" value="Znf_RING_CS"/>
</dbReference>
<reference evidence="5 6" key="1">
    <citation type="submission" date="2015-07" db="EMBL/GenBank/DDBJ databases">
        <title>The genome of Pseudoloma neurophilia, a relevant intracellular parasite of the zebrafish.</title>
        <authorList>
            <person name="Ndikumana S."/>
            <person name="Pelin A."/>
            <person name="Sanders J."/>
            <person name="Corradi N."/>
        </authorList>
    </citation>
    <scope>NUCLEOTIDE SEQUENCE [LARGE SCALE GENOMIC DNA]</scope>
    <source>
        <strain evidence="5 6">MK1</strain>
    </source>
</reference>
<keyword evidence="2" id="KW-0863">Zinc-finger</keyword>
<comment type="caution">
    <text evidence="5">The sequence shown here is derived from an EMBL/GenBank/DDBJ whole genome shotgun (WGS) entry which is preliminary data.</text>
</comment>